<dbReference type="InParanoid" id="A0A2K1L877"/>
<sequence>MLCALLRAQLRRLHLMRKVFNTTTLLRWILKLWRAVVGYSSIDHSCRETVIVVLFVHECFLECE</sequence>
<dbReference type="EnsemblPlants" id="Pp3c1_13461V3.1">
    <property type="protein sequence ID" value="Pp3c1_13461V3.1"/>
    <property type="gene ID" value="Pp3c1_13461"/>
</dbReference>
<proteinExistence type="predicted"/>
<accession>A0A2K1L877</accession>
<dbReference type="Gramene" id="Pp3c1_13461V3.1">
    <property type="protein sequence ID" value="Pp3c1_13461V3.1"/>
    <property type="gene ID" value="Pp3c1_13461"/>
</dbReference>
<organism evidence="1">
    <name type="scientific">Physcomitrium patens</name>
    <name type="common">Spreading-leaved earth moss</name>
    <name type="synonym">Physcomitrella patens</name>
    <dbReference type="NCBI Taxonomy" id="3218"/>
    <lineage>
        <taxon>Eukaryota</taxon>
        <taxon>Viridiplantae</taxon>
        <taxon>Streptophyta</taxon>
        <taxon>Embryophyta</taxon>
        <taxon>Bryophyta</taxon>
        <taxon>Bryophytina</taxon>
        <taxon>Bryopsida</taxon>
        <taxon>Funariidae</taxon>
        <taxon>Funariales</taxon>
        <taxon>Funariaceae</taxon>
        <taxon>Physcomitrium</taxon>
    </lineage>
</organism>
<dbReference type="EMBL" id="ABEU02000001">
    <property type="protein sequence ID" value="PNR62194.1"/>
    <property type="molecule type" value="Genomic_DNA"/>
</dbReference>
<reference evidence="1 3" key="2">
    <citation type="journal article" date="2018" name="Plant J.">
        <title>The Physcomitrella patens chromosome-scale assembly reveals moss genome structure and evolution.</title>
        <authorList>
            <person name="Lang D."/>
            <person name="Ullrich K.K."/>
            <person name="Murat F."/>
            <person name="Fuchs J."/>
            <person name="Jenkins J."/>
            <person name="Haas F.B."/>
            <person name="Piednoel M."/>
            <person name="Gundlach H."/>
            <person name="Van Bel M."/>
            <person name="Meyberg R."/>
            <person name="Vives C."/>
            <person name="Morata J."/>
            <person name="Symeonidi A."/>
            <person name="Hiss M."/>
            <person name="Muchero W."/>
            <person name="Kamisugi Y."/>
            <person name="Saleh O."/>
            <person name="Blanc G."/>
            <person name="Decker E.L."/>
            <person name="van Gessel N."/>
            <person name="Grimwood J."/>
            <person name="Hayes R.D."/>
            <person name="Graham S.W."/>
            <person name="Gunter L.E."/>
            <person name="McDaniel S.F."/>
            <person name="Hoernstein S.N.W."/>
            <person name="Larsson A."/>
            <person name="Li F.W."/>
            <person name="Perroud P.F."/>
            <person name="Phillips J."/>
            <person name="Ranjan P."/>
            <person name="Rokshar D.S."/>
            <person name="Rothfels C.J."/>
            <person name="Schneider L."/>
            <person name="Shu S."/>
            <person name="Stevenson D.W."/>
            <person name="Thummler F."/>
            <person name="Tillich M."/>
            <person name="Villarreal Aguilar J.C."/>
            <person name="Widiez T."/>
            <person name="Wong G.K."/>
            <person name="Wymore A."/>
            <person name="Zhang Y."/>
            <person name="Zimmer A.D."/>
            <person name="Quatrano R.S."/>
            <person name="Mayer K.F.X."/>
            <person name="Goodstein D."/>
            <person name="Casacuberta J.M."/>
            <person name="Vandepoele K."/>
            <person name="Reski R."/>
            <person name="Cuming A.C."/>
            <person name="Tuskan G.A."/>
            <person name="Maumus F."/>
            <person name="Salse J."/>
            <person name="Schmutz J."/>
            <person name="Rensing S.A."/>
        </authorList>
    </citation>
    <scope>NUCLEOTIDE SEQUENCE [LARGE SCALE GENOMIC DNA]</scope>
    <source>
        <strain evidence="2 3">cv. Gransden 2004</strain>
    </source>
</reference>
<reference evidence="1 3" key="1">
    <citation type="journal article" date="2008" name="Science">
        <title>The Physcomitrella genome reveals evolutionary insights into the conquest of land by plants.</title>
        <authorList>
            <person name="Rensing S."/>
            <person name="Lang D."/>
            <person name="Zimmer A."/>
            <person name="Terry A."/>
            <person name="Salamov A."/>
            <person name="Shapiro H."/>
            <person name="Nishiyama T."/>
            <person name="Perroud P.-F."/>
            <person name="Lindquist E."/>
            <person name="Kamisugi Y."/>
            <person name="Tanahashi T."/>
            <person name="Sakakibara K."/>
            <person name="Fujita T."/>
            <person name="Oishi K."/>
            <person name="Shin-I T."/>
            <person name="Kuroki Y."/>
            <person name="Toyoda A."/>
            <person name="Suzuki Y."/>
            <person name="Hashimoto A."/>
            <person name="Yamaguchi K."/>
            <person name="Sugano A."/>
            <person name="Kohara Y."/>
            <person name="Fujiyama A."/>
            <person name="Anterola A."/>
            <person name="Aoki S."/>
            <person name="Ashton N."/>
            <person name="Barbazuk W.B."/>
            <person name="Barker E."/>
            <person name="Bennetzen J."/>
            <person name="Bezanilla M."/>
            <person name="Blankenship R."/>
            <person name="Cho S.H."/>
            <person name="Dutcher S."/>
            <person name="Estelle M."/>
            <person name="Fawcett J.A."/>
            <person name="Gundlach H."/>
            <person name="Hanada K."/>
            <person name="Heyl A."/>
            <person name="Hicks K.A."/>
            <person name="Hugh J."/>
            <person name="Lohr M."/>
            <person name="Mayer K."/>
            <person name="Melkozernov A."/>
            <person name="Murata T."/>
            <person name="Nelson D."/>
            <person name="Pils B."/>
            <person name="Prigge M."/>
            <person name="Reiss B."/>
            <person name="Renner T."/>
            <person name="Rombauts S."/>
            <person name="Rushton P."/>
            <person name="Sanderfoot A."/>
            <person name="Schween G."/>
            <person name="Shiu S.-H."/>
            <person name="Stueber K."/>
            <person name="Theodoulou F.L."/>
            <person name="Tu H."/>
            <person name="Van de Peer Y."/>
            <person name="Verrier P.J."/>
            <person name="Waters E."/>
            <person name="Wood A."/>
            <person name="Yang L."/>
            <person name="Cove D."/>
            <person name="Cuming A."/>
            <person name="Hasebe M."/>
            <person name="Lucas S."/>
            <person name="Mishler D.B."/>
            <person name="Reski R."/>
            <person name="Grigoriev I."/>
            <person name="Quatrano R.S."/>
            <person name="Boore J.L."/>
        </authorList>
    </citation>
    <scope>NUCLEOTIDE SEQUENCE [LARGE SCALE GENOMIC DNA]</scope>
    <source>
        <strain evidence="2 3">cv. Gransden 2004</strain>
    </source>
</reference>
<name>A0A2K1L877_PHYPA</name>
<evidence type="ECO:0000313" key="2">
    <source>
        <dbReference type="EnsemblPlants" id="Pp3c1_13461V3.1"/>
    </source>
</evidence>
<dbReference type="Proteomes" id="UP000006727">
    <property type="component" value="Chromosome 1"/>
</dbReference>
<evidence type="ECO:0000313" key="1">
    <source>
        <dbReference type="EMBL" id="PNR62194.1"/>
    </source>
</evidence>
<gene>
    <name evidence="1" type="ORF">PHYPA_000618</name>
</gene>
<protein>
    <submittedName>
        <fullName evidence="1 2">Uncharacterized protein</fullName>
    </submittedName>
</protein>
<dbReference type="AlphaFoldDB" id="A0A2K1L877"/>
<reference evidence="2" key="3">
    <citation type="submission" date="2020-12" db="UniProtKB">
        <authorList>
            <consortium name="EnsemblPlants"/>
        </authorList>
    </citation>
    <scope>IDENTIFICATION</scope>
</reference>
<evidence type="ECO:0000313" key="3">
    <source>
        <dbReference type="Proteomes" id="UP000006727"/>
    </source>
</evidence>
<keyword evidence="3" id="KW-1185">Reference proteome</keyword>